<dbReference type="Proteomes" id="UP000054018">
    <property type="component" value="Unassembled WGS sequence"/>
</dbReference>
<dbReference type="HOGENOM" id="CLU_161492_0_0_1"/>
<dbReference type="AlphaFoldDB" id="A0A0C9XW84"/>
<proteinExistence type="predicted"/>
<gene>
    <name evidence="2" type="ORF">PISMIDRAFT_15641</name>
</gene>
<accession>A0A0C9XW84</accession>
<protein>
    <submittedName>
        <fullName evidence="2">Uncharacterized protein</fullName>
    </submittedName>
</protein>
<evidence type="ECO:0000313" key="3">
    <source>
        <dbReference type="Proteomes" id="UP000054018"/>
    </source>
</evidence>
<evidence type="ECO:0000313" key="2">
    <source>
        <dbReference type="EMBL" id="KIK16710.1"/>
    </source>
</evidence>
<sequence length="101" mass="10975">MNSKQKKQIARALDVMATRTIAFTWEANYTAAHDAKTSDLGGLKPGSRQDSDPPNHYWVGMFKSSSKKTTPPPLIEASFQEVPDTATAVAGLRAALEVSRI</sequence>
<dbReference type="OrthoDB" id="2724576at2759"/>
<keyword evidence="3" id="KW-1185">Reference proteome</keyword>
<reference evidence="3" key="2">
    <citation type="submission" date="2015-01" db="EMBL/GenBank/DDBJ databases">
        <title>Evolutionary Origins and Diversification of the Mycorrhizal Mutualists.</title>
        <authorList>
            <consortium name="DOE Joint Genome Institute"/>
            <consortium name="Mycorrhizal Genomics Consortium"/>
            <person name="Kohler A."/>
            <person name="Kuo A."/>
            <person name="Nagy L.G."/>
            <person name="Floudas D."/>
            <person name="Copeland A."/>
            <person name="Barry K.W."/>
            <person name="Cichocki N."/>
            <person name="Veneault-Fourrey C."/>
            <person name="LaButti K."/>
            <person name="Lindquist E.A."/>
            <person name="Lipzen A."/>
            <person name="Lundell T."/>
            <person name="Morin E."/>
            <person name="Murat C."/>
            <person name="Riley R."/>
            <person name="Ohm R."/>
            <person name="Sun H."/>
            <person name="Tunlid A."/>
            <person name="Henrissat B."/>
            <person name="Grigoriev I.V."/>
            <person name="Hibbett D.S."/>
            <person name="Martin F."/>
        </authorList>
    </citation>
    <scope>NUCLEOTIDE SEQUENCE [LARGE SCALE GENOMIC DNA]</scope>
    <source>
        <strain evidence="3">441</strain>
    </source>
</reference>
<dbReference type="EMBL" id="KN833849">
    <property type="protein sequence ID" value="KIK16710.1"/>
    <property type="molecule type" value="Genomic_DNA"/>
</dbReference>
<feature type="region of interest" description="Disordered" evidence="1">
    <location>
        <begin position="36"/>
        <end position="72"/>
    </location>
</feature>
<organism evidence="2 3">
    <name type="scientific">Pisolithus microcarpus 441</name>
    <dbReference type="NCBI Taxonomy" id="765257"/>
    <lineage>
        <taxon>Eukaryota</taxon>
        <taxon>Fungi</taxon>
        <taxon>Dikarya</taxon>
        <taxon>Basidiomycota</taxon>
        <taxon>Agaricomycotina</taxon>
        <taxon>Agaricomycetes</taxon>
        <taxon>Agaricomycetidae</taxon>
        <taxon>Boletales</taxon>
        <taxon>Sclerodermatineae</taxon>
        <taxon>Pisolithaceae</taxon>
        <taxon>Pisolithus</taxon>
    </lineage>
</organism>
<reference evidence="2 3" key="1">
    <citation type="submission" date="2014-04" db="EMBL/GenBank/DDBJ databases">
        <authorList>
            <consortium name="DOE Joint Genome Institute"/>
            <person name="Kuo A."/>
            <person name="Kohler A."/>
            <person name="Costa M.D."/>
            <person name="Nagy L.G."/>
            <person name="Floudas D."/>
            <person name="Copeland A."/>
            <person name="Barry K.W."/>
            <person name="Cichocki N."/>
            <person name="Veneault-Fourrey C."/>
            <person name="LaButti K."/>
            <person name="Lindquist E.A."/>
            <person name="Lipzen A."/>
            <person name="Lundell T."/>
            <person name="Morin E."/>
            <person name="Murat C."/>
            <person name="Sun H."/>
            <person name="Tunlid A."/>
            <person name="Henrissat B."/>
            <person name="Grigoriev I.V."/>
            <person name="Hibbett D.S."/>
            <person name="Martin F."/>
            <person name="Nordberg H.P."/>
            <person name="Cantor M.N."/>
            <person name="Hua S.X."/>
        </authorList>
    </citation>
    <scope>NUCLEOTIDE SEQUENCE [LARGE SCALE GENOMIC DNA]</scope>
    <source>
        <strain evidence="2 3">441</strain>
    </source>
</reference>
<evidence type="ECO:0000256" key="1">
    <source>
        <dbReference type="SAM" id="MobiDB-lite"/>
    </source>
</evidence>
<name>A0A0C9XW84_9AGAM</name>